<keyword evidence="5" id="KW-0067">ATP-binding</keyword>
<evidence type="ECO:0000256" key="5">
    <source>
        <dbReference type="ARBA" id="ARBA00022840"/>
    </source>
</evidence>
<protein>
    <submittedName>
        <fullName evidence="9">AGC-kinase C-terminal domain-containing protein</fullName>
    </submittedName>
</protein>
<dbReference type="PROSITE" id="PS51285">
    <property type="entry name" value="AGC_KINASE_CTER"/>
    <property type="match status" value="1"/>
</dbReference>
<evidence type="ECO:0000256" key="1">
    <source>
        <dbReference type="ARBA" id="ARBA00022527"/>
    </source>
</evidence>
<dbReference type="GO" id="GO:0005524">
    <property type="term" value="F:ATP binding"/>
    <property type="evidence" value="ECO:0007669"/>
    <property type="project" value="UniProtKB-KW"/>
</dbReference>
<feature type="compositionally biased region" description="Low complexity" evidence="6">
    <location>
        <begin position="129"/>
        <end position="158"/>
    </location>
</feature>
<dbReference type="SMART" id="SM00133">
    <property type="entry name" value="S_TK_X"/>
    <property type="match status" value="1"/>
</dbReference>
<accession>A0A1I8H131</accession>
<evidence type="ECO:0000313" key="8">
    <source>
        <dbReference type="Proteomes" id="UP000095280"/>
    </source>
</evidence>
<dbReference type="InterPro" id="IPR017892">
    <property type="entry name" value="Pkinase_C"/>
</dbReference>
<evidence type="ECO:0000256" key="6">
    <source>
        <dbReference type="SAM" id="MobiDB-lite"/>
    </source>
</evidence>
<dbReference type="WBParaSite" id="maker-uti_cns_0003981-snap-gene-0.9-mRNA-1">
    <property type="protein sequence ID" value="maker-uti_cns_0003981-snap-gene-0.9-mRNA-1"/>
    <property type="gene ID" value="maker-uti_cns_0003981-snap-gene-0.9"/>
</dbReference>
<dbReference type="GO" id="GO:0004674">
    <property type="term" value="F:protein serine/threonine kinase activity"/>
    <property type="evidence" value="ECO:0007669"/>
    <property type="project" value="UniProtKB-KW"/>
</dbReference>
<keyword evidence="3" id="KW-0547">Nucleotide-binding</keyword>
<feature type="compositionally biased region" description="Basic and acidic residues" evidence="6">
    <location>
        <begin position="159"/>
        <end position="181"/>
    </location>
</feature>
<dbReference type="AlphaFoldDB" id="A0A1I8H131"/>
<reference evidence="9" key="1">
    <citation type="submission" date="2016-11" db="UniProtKB">
        <authorList>
            <consortium name="WormBaseParasite"/>
        </authorList>
    </citation>
    <scope>IDENTIFICATION</scope>
</reference>
<evidence type="ECO:0000313" key="9">
    <source>
        <dbReference type="WBParaSite" id="maker-uti_cns_0003981-snap-gene-0.9-mRNA-1"/>
    </source>
</evidence>
<keyword evidence="2" id="KW-0808">Transferase</keyword>
<evidence type="ECO:0000256" key="4">
    <source>
        <dbReference type="ARBA" id="ARBA00022777"/>
    </source>
</evidence>
<dbReference type="Pfam" id="PF00433">
    <property type="entry name" value="Pkinase_C"/>
    <property type="match status" value="1"/>
</dbReference>
<feature type="region of interest" description="Disordered" evidence="6">
    <location>
        <begin position="77"/>
        <end position="206"/>
    </location>
</feature>
<evidence type="ECO:0000256" key="2">
    <source>
        <dbReference type="ARBA" id="ARBA00022679"/>
    </source>
</evidence>
<feature type="compositionally biased region" description="Low complexity" evidence="6">
    <location>
        <begin position="97"/>
        <end position="119"/>
    </location>
</feature>
<keyword evidence="8" id="KW-1185">Reference proteome</keyword>
<proteinExistence type="predicted"/>
<sequence>FRSVDWRRVRDLNYSPPFRPASVLASDADVSLFDPKFTHENSVESPEDDSELTASAAKLFEGFTFVDPAVLDVVTKEPWSAGSRQAAVARRRSSLTGATGFGAPEAAAAARHPSAIAEEPSGKQKQQKEQLQQKQVQQKATQQKQQASSARISSPVSSKEQKRQAKEQKTREKQRQKELQRNRPRPNNLSDSGSDDSGRPAKCGLM</sequence>
<evidence type="ECO:0000259" key="7">
    <source>
        <dbReference type="PROSITE" id="PS51285"/>
    </source>
</evidence>
<dbReference type="InterPro" id="IPR000961">
    <property type="entry name" value="AGC-kinase_C"/>
</dbReference>
<feature type="domain" description="AGC-kinase C-terminal" evidence="7">
    <location>
        <begin position="2"/>
        <end position="75"/>
    </location>
</feature>
<organism evidence="8 9">
    <name type="scientific">Macrostomum lignano</name>
    <dbReference type="NCBI Taxonomy" id="282301"/>
    <lineage>
        <taxon>Eukaryota</taxon>
        <taxon>Metazoa</taxon>
        <taxon>Spiralia</taxon>
        <taxon>Lophotrochozoa</taxon>
        <taxon>Platyhelminthes</taxon>
        <taxon>Rhabditophora</taxon>
        <taxon>Macrostomorpha</taxon>
        <taxon>Macrostomida</taxon>
        <taxon>Macrostomidae</taxon>
        <taxon>Macrostomum</taxon>
    </lineage>
</organism>
<keyword evidence="1" id="KW-0723">Serine/threonine-protein kinase</keyword>
<name>A0A1I8H131_9PLAT</name>
<keyword evidence="4" id="KW-0418">Kinase</keyword>
<evidence type="ECO:0000256" key="3">
    <source>
        <dbReference type="ARBA" id="ARBA00022741"/>
    </source>
</evidence>
<dbReference type="Proteomes" id="UP000095280">
    <property type="component" value="Unplaced"/>
</dbReference>